<dbReference type="PIRSF" id="PIRSF021287">
    <property type="entry name" value="Biofilm_formation_YmcA"/>
    <property type="match status" value="1"/>
</dbReference>
<dbReference type="InterPro" id="IPR010368">
    <property type="entry name" value="Com_YlbF"/>
</dbReference>
<keyword evidence="2" id="KW-1185">Reference proteome</keyword>
<name>A0A2K8N6I7_9BACL</name>
<dbReference type="OrthoDB" id="2376100at2"/>
<dbReference type="InterPro" id="IPR016783">
    <property type="entry name" value="Biofilm_formation_YmcA"/>
</dbReference>
<reference evidence="2" key="1">
    <citation type="submission" date="2017-11" db="EMBL/GenBank/DDBJ databases">
        <title>Complete Genome Sequence of Kyrpidia sp. Strain EA-1, a thermophilic, hydrogen-oxidizing Bacterium, isolated from the Azores.</title>
        <authorList>
            <person name="Reiner J.E."/>
            <person name="Lapp C.J."/>
            <person name="Bunk B."/>
            <person name="Gescher J."/>
        </authorList>
    </citation>
    <scope>NUCLEOTIDE SEQUENCE [LARGE SCALE GENOMIC DNA]</scope>
    <source>
        <strain evidence="2">EA-1</strain>
    </source>
</reference>
<gene>
    <name evidence="1" type="ORF">CVV65_08305</name>
</gene>
<dbReference type="Gene3D" id="1.20.1500.10">
    <property type="entry name" value="YheA/YmcA-like"/>
    <property type="match status" value="1"/>
</dbReference>
<dbReference type="InterPro" id="IPR023378">
    <property type="entry name" value="YheA/YmcA-like_dom_sf"/>
</dbReference>
<dbReference type="SUPFAM" id="SSF158622">
    <property type="entry name" value="YheA/YmcA-like"/>
    <property type="match status" value="1"/>
</dbReference>
<dbReference type="AlphaFoldDB" id="A0A2K8N6I7"/>
<dbReference type="Proteomes" id="UP000231932">
    <property type="component" value="Chromosome"/>
</dbReference>
<dbReference type="PANTHER" id="PTHR38448">
    <property type="entry name" value="REGULATORY PROTEIN YLBF-RELATED"/>
    <property type="match status" value="1"/>
</dbReference>
<evidence type="ECO:0008006" key="3">
    <source>
        <dbReference type="Google" id="ProtNLM"/>
    </source>
</evidence>
<dbReference type="Pfam" id="PF06133">
    <property type="entry name" value="Com_YlbF"/>
    <property type="match status" value="1"/>
</dbReference>
<sequence>MRCETAEEIRQKAQILAQMIRESEEAARYRACRQKIASNREVQSLLKSQKRLQMSVSALKMRCAPMEKIRAAERALEEVEGRLRAIPAVGQYQAAQEEVNLLVQGVAEIIAQTISSRLPVEVSAGGCSGGCGGCTTCGVQPVP</sequence>
<protein>
    <recommendedName>
        <fullName evidence="3">YlbF family regulator</fullName>
    </recommendedName>
</protein>
<accession>A0A2K8N6I7</accession>
<evidence type="ECO:0000313" key="1">
    <source>
        <dbReference type="EMBL" id="ATY84923.1"/>
    </source>
</evidence>
<organism evidence="1 2">
    <name type="scientific">Kyrpidia spormannii</name>
    <dbReference type="NCBI Taxonomy" id="2055160"/>
    <lineage>
        <taxon>Bacteria</taxon>
        <taxon>Bacillati</taxon>
        <taxon>Bacillota</taxon>
        <taxon>Bacilli</taxon>
        <taxon>Bacillales</taxon>
        <taxon>Alicyclobacillaceae</taxon>
        <taxon>Kyrpidia</taxon>
    </lineage>
</organism>
<dbReference type="InterPro" id="IPR052767">
    <property type="entry name" value="Bact_com_dev_regulator"/>
</dbReference>
<dbReference type="EMBL" id="CP024955">
    <property type="protein sequence ID" value="ATY84923.1"/>
    <property type="molecule type" value="Genomic_DNA"/>
</dbReference>
<dbReference type="RefSeq" id="WP_100667726.1">
    <property type="nucleotide sequence ID" value="NZ_CP024955.1"/>
</dbReference>
<dbReference type="PANTHER" id="PTHR38448:SF1">
    <property type="entry name" value="YLBF FAMILY REGULATOR"/>
    <property type="match status" value="1"/>
</dbReference>
<evidence type="ECO:0000313" key="2">
    <source>
        <dbReference type="Proteomes" id="UP000231932"/>
    </source>
</evidence>
<proteinExistence type="predicted"/>
<dbReference type="KEGG" id="kyr:CVV65_08305"/>